<dbReference type="InterPro" id="IPR003594">
    <property type="entry name" value="HATPase_dom"/>
</dbReference>
<comment type="catalytic activity">
    <reaction evidence="1">
        <text>ATP + protein L-histidine = ADP + protein N-phospho-L-histidine.</text>
        <dbReference type="EC" id="2.7.13.3"/>
    </reaction>
</comment>
<name>A0A1W6ZCV1_9BORD</name>
<keyword evidence="4" id="KW-0597">Phosphoprotein</keyword>
<evidence type="ECO:0000256" key="7">
    <source>
        <dbReference type="ARBA" id="ARBA00022777"/>
    </source>
</evidence>
<feature type="domain" description="Histidine kinase" evidence="12">
    <location>
        <begin position="257"/>
        <end position="470"/>
    </location>
</feature>
<evidence type="ECO:0000256" key="1">
    <source>
        <dbReference type="ARBA" id="ARBA00000085"/>
    </source>
</evidence>
<dbReference type="AlphaFoldDB" id="A0A1W6ZCV1"/>
<dbReference type="EMBL" id="CP021111">
    <property type="protein sequence ID" value="ARP95218.1"/>
    <property type="molecule type" value="Genomic_DNA"/>
</dbReference>
<dbReference type="InterPro" id="IPR004358">
    <property type="entry name" value="Sig_transdc_His_kin-like_C"/>
</dbReference>
<accession>A0A1W6ZCV1</accession>
<dbReference type="Gene3D" id="1.10.287.130">
    <property type="match status" value="1"/>
</dbReference>
<dbReference type="PRINTS" id="PR00344">
    <property type="entry name" value="BCTRLSENSOR"/>
</dbReference>
<dbReference type="InterPro" id="IPR003660">
    <property type="entry name" value="HAMP_dom"/>
</dbReference>
<dbReference type="PROSITE" id="PS50885">
    <property type="entry name" value="HAMP"/>
    <property type="match status" value="1"/>
</dbReference>
<keyword evidence="10 11" id="KW-0472">Membrane</keyword>
<dbReference type="InterPro" id="IPR036097">
    <property type="entry name" value="HisK_dim/P_sf"/>
</dbReference>
<gene>
    <name evidence="14" type="ORF">CAL15_12985</name>
</gene>
<evidence type="ECO:0000259" key="13">
    <source>
        <dbReference type="PROSITE" id="PS50885"/>
    </source>
</evidence>
<protein>
    <recommendedName>
        <fullName evidence="3">histidine kinase</fullName>
        <ecNumber evidence="3">2.7.13.3</ecNumber>
    </recommendedName>
</protein>
<organism evidence="14 15">
    <name type="scientific">Bordetella genomosp. 13</name>
    <dbReference type="NCBI Taxonomy" id="463040"/>
    <lineage>
        <taxon>Bacteria</taxon>
        <taxon>Pseudomonadati</taxon>
        <taxon>Pseudomonadota</taxon>
        <taxon>Betaproteobacteria</taxon>
        <taxon>Burkholderiales</taxon>
        <taxon>Alcaligenaceae</taxon>
        <taxon>Bordetella</taxon>
    </lineage>
</organism>
<dbReference type="SUPFAM" id="SSF158472">
    <property type="entry name" value="HAMP domain-like"/>
    <property type="match status" value="1"/>
</dbReference>
<evidence type="ECO:0000313" key="14">
    <source>
        <dbReference type="EMBL" id="ARP95218.1"/>
    </source>
</evidence>
<dbReference type="STRING" id="463040.CAL15_12985"/>
<evidence type="ECO:0000256" key="5">
    <source>
        <dbReference type="ARBA" id="ARBA00022679"/>
    </source>
</evidence>
<dbReference type="SUPFAM" id="SSF47384">
    <property type="entry name" value="Homodimeric domain of signal transducing histidine kinase"/>
    <property type="match status" value="1"/>
</dbReference>
<evidence type="ECO:0000256" key="3">
    <source>
        <dbReference type="ARBA" id="ARBA00012438"/>
    </source>
</evidence>
<evidence type="ECO:0000256" key="2">
    <source>
        <dbReference type="ARBA" id="ARBA00004370"/>
    </source>
</evidence>
<dbReference type="KEGG" id="bgm:CAL15_12985"/>
<evidence type="ECO:0000256" key="10">
    <source>
        <dbReference type="ARBA" id="ARBA00023136"/>
    </source>
</evidence>
<dbReference type="Pfam" id="PF02518">
    <property type="entry name" value="HATPase_c"/>
    <property type="match status" value="1"/>
</dbReference>
<dbReference type="InterPro" id="IPR005467">
    <property type="entry name" value="His_kinase_dom"/>
</dbReference>
<dbReference type="PANTHER" id="PTHR45436:SF5">
    <property type="entry name" value="SENSOR HISTIDINE KINASE TRCS"/>
    <property type="match status" value="1"/>
</dbReference>
<dbReference type="CDD" id="cd00082">
    <property type="entry name" value="HisKA"/>
    <property type="match status" value="1"/>
</dbReference>
<dbReference type="InterPro" id="IPR036890">
    <property type="entry name" value="HATPase_C_sf"/>
</dbReference>
<dbReference type="GO" id="GO:0016020">
    <property type="term" value="C:membrane"/>
    <property type="evidence" value="ECO:0007669"/>
    <property type="project" value="UniProtKB-SubCell"/>
</dbReference>
<keyword evidence="15" id="KW-1185">Reference proteome</keyword>
<dbReference type="SMART" id="SM00388">
    <property type="entry name" value="HisKA"/>
    <property type="match status" value="1"/>
</dbReference>
<dbReference type="Pfam" id="PF00672">
    <property type="entry name" value="HAMP"/>
    <property type="match status" value="1"/>
</dbReference>
<sequence>MRFATRRWPRSLRSQLLLAYAFGLGFSALLVGTLLAAFAIPLNRYLLESGAVDDAYEIVDRIVFDEHGVPVGIDETRIERWLFSSLHDEVTVRVADATGKVIFSPTGETSLLAPDGRGFDPGIEGFALEIDGVPAHVGMAPVRRNGKTWYVQLAINDRFVMQMRNSVGMPVLYRGALLICLTFLGVFLLTTHVVLPRVLRPLEQTSRAAQRITPQTLDARLDARHLPDDISPLVLAFNQALERLQAGFRVQQEFLAQAAHELKTPLSLIRAQLELNPRSEANRHLIQDVDRMARQVQQLLLLAEASELHNYRIEDVEPMSVVNEVCGYMAHMAERHGMRIECGYEGDASSWQADRGALFTLIKNLLENAIQHSPVGGLVTLAATPAGFVVADQGPGVDPDDLDKIFQRFWRGSARRDIGSGLGLALCKEIAQAHGWQIAARQGTAGLEVEVSMRQVPVASEIAIPTPVETV</sequence>
<keyword evidence="8 11" id="KW-1133">Transmembrane helix</keyword>
<evidence type="ECO:0000256" key="9">
    <source>
        <dbReference type="ARBA" id="ARBA00023012"/>
    </source>
</evidence>
<dbReference type="EC" id="2.7.13.3" evidence="3"/>
<dbReference type="CDD" id="cd06225">
    <property type="entry name" value="HAMP"/>
    <property type="match status" value="1"/>
</dbReference>
<dbReference type="GO" id="GO:0000155">
    <property type="term" value="F:phosphorelay sensor kinase activity"/>
    <property type="evidence" value="ECO:0007669"/>
    <property type="project" value="InterPro"/>
</dbReference>
<comment type="subcellular location">
    <subcellularLocation>
        <location evidence="2">Membrane</location>
    </subcellularLocation>
</comment>
<evidence type="ECO:0000313" key="15">
    <source>
        <dbReference type="Proteomes" id="UP000194161"/>
    </source>
</evidence>
<dbReference type="Proteomes" id="UP000194161">
    <property type="component" value="Chromosome"/>
</dbReference>
<evidence type="ECO:0000259" key="12">
    <source>
        <dbReference type="PROSITE" id="PS50109"/>
    </source>
</evidence>
<keyword evidence="7" id="KW-0418">Kinase</keyword>
<proteinExistence type="predicted"/>
<dbReference type="PANTHER" id="PTHR45436">
    <property type="entry name" value="SENSOR HISTIDINE KINASE YKOH"/>
    <property type="match status" value="1"/>
</dbReference>
<evidence type="ECO:0000256" key="11">
    <source>
        <dbReference type="SAM" id="Phobius"/>
    </source>
</evidence>
<dbReference type="Gene3D" id="3.30.565.10">
    <property type="entry name" value="Histidine kinase-like ATPase, C-terminal domain"/>
    <property type="match status" value="1"/>
</dbReference>
<feature type="transmembrane region" description="Helical" evidence="11">
    <location>
        <begin position="171"/>
        <end position="195"/>
    </location>
</feature>
<dbReference type="RefSeq" id="WP_086078983.1">
    <property type="nucleotide sequence ID" value="NZ_CP021111.1"/>
</dbReference>
<keyword evidence="6 11" id="KW-0812">Transmembrane</keyword>
<dbReference type="InterPro" id="IPR003661">
    <property type="entry name" value="HisK_dim/P_dom"/>
</dbReference>
<dbReference type="SMART" id="SM00304">
    <property type="entry name" value="HAMP"/>
    <property type="match status" value="1"/>
</dbReference>
<feature type="domain" description="HAMP" evidence="13">
    <location>
        <begin position="197"/>
        <end position="249"/>
    </location>
</feature>
<dbReference type="OrthoDB" id="9786919at2"/>
<evidence type="ECO:0000256" key="6">
    <source>
        <dbReference type="ARBA" id="ARBA00022692"/>
    </source>
</evidence>
<dbReference type="SMART" id="SM00387">
    <property type="entry name" value="HATPase_c"/>
    <property type="match status" value="1"/>
</dbReference>
<keyword evidence="9" id="KW-0902">Two-component regulatory system</keyword>
<evidence type="ECO:0000256" key="4">
    <source>
        <dbReference type="ARBA" id="ARBA00022553"/>
    </source>
</evidence>
<dbReference type="PROSITE" id="PS50109">
    <property type="entry name" value="HIS_KIN"/>
    <property type="match status" value="1"/>
</dbReference>
<reference evidence="14 15" key="1">
    <citation type="submission" date="2017-05" db="EMBL/GenBank/DDBJ databases">
        <title>Complete and WGS of Bordetella genogroups.</title>
        <authorList>
            <person name="Spilker T."/>
            <person name="LiPuma J."/>
        </authorList>
    </citation>
    <scope>NUCLEOTIDE SEQUENCE [LARGE SCALE GENOMIC DNA]</scope>
    <source>
        <strain evidence="14 15">AU7206</strain>
    </source>
</reference>
<keyword evidence="5" id="KW-0808">Transferase</keyword>
<dbReference type="Pfam" id="PF00512">
    <property type="entry name" value="HisKA"/>
    <property type="match status" value="1"/>
</dbReference>
<dbReference type="SUPFAM" id="SSF55874">
    <property type="entry name" value="ATPase domain of HSP90 chaperone/DNA topoisomerase II/histidine kinase"/>
    <property type="match status" value="1"/>
</dbReference>
<dbReference type="InterPro" id="IPR050428">
    <property type="entry name" value="TCS_sensor_his_kinase"/>
</dbReference>
<evidence type="ECO:0000256" key="8">
    <source>
        <dbReference type="ARBA" id="ARBA00022989"/>
    </source>
</evidence>